<name>A0AAE2YN12_9PROT</name>
<dbReference type="PANTHER" id="PTHR42953">
    <property type="entry name" value="HIGH-AFFINITY ZINC UPTAKE SYSTEM PROTEIN ZNUA-RELATED"/>
    <property type="match status" value="1"/>
</dbReference>
<evidence type="ECO:0000313" key="7">
    <source>
        <dbReference type="Proteomes" id="UP001197378"/>
    </source>
</evidence>
<dbReference type="GO" id="GO:0030313">
    <property type="term" value="C:cell envelope"/>
    <property type="evidence" value="ECO:0007669"/>
    <property type="project" value="UniProtKB-SubCell"/>
</dbReference>
<evidence type="ECO:0000256" key="3">
    <source>
        <dbReference type="ARBA" id="ARBA00022723"/>
    </source>
</evidence>
<sequence length="306" mass="33155">MSLLPSVLSSHRFLGIALACSALFAGTAQAADVLRAVGVENEYANVISQIGGPYVQVQAIESNPNTDPHTFQASPAIAREVAQAQLVVRNGLGYDSWAKKILAANPNRARKVIVVQDLLGLPESTPNPHLWYKPETMPKVAAAVADALSAMLPEHRGYFAAQVKKFDASLQPWYQGLAAFRKDYPHTPVAVSEPVADYMLEAAGCEIKTPWSLQAAIMNGTDPAPQDVSLQSELLGKRRVKVFLYNQQVTSSLTQSFLAKAKQAQVPVVGVYETMPAGYDYQRWMMAELNALRAAVVHGASTTVLH</sequence>
<protein>
    <submittedName>
        <fullName evidence="6">Zinc ABC transporter solute-binding protein</fullName>
    </submittedName>
</protein>
<dbReference type="AlphaFoldDB" id="A0AAE2YN12"/>
<organism evidence="6 7">
    <name type="scientific">Igneacidithiobacillus copahuensis</name>
    <dbReference type="NCBI Taxonomy" id="2724909"/>
    <lineage>
        <taxon>Bacteria</taxon>
        <taxon>Pseudomonadati</taxon>
        <taxon>Pseudomonadota</taxon>
        <taxon>Acidithiobacillia</taxon>
        <taxon>Acidithiobacillales</taxon>
        <taxon>Acidithiobacillaceae</taxon>
        <taxon>Igneacidithiobacillus</taxon>
    </lineage>
</organism>
<evidence type="ECO:0000256" key="5">
    <source>
        <dbReference type="SAM" id="SignalP"/>
    </source>
</evidence>
<feature type="signal peptide" evidence="5">
    <location>
        <begin position="1"/>
        <end position="30"/>
    </location>
</feature>
<comment type="subcellular location">
    <subcellularLocation>
        <location evidence="1">Cell envelope</location>
    </subcellularLocation>
</comment>
<evidence type="ECO:0000256" key="4">
    <source>
        <dbReference type="ARBA" id="ARBA00022729"/>
    </source>
</evidence>
<dbReference type="Pfam" id="PF01297">
    <property type="entry name" value="ZnuA"/>
    <property type="match status" value="1"/>
</dbReference>
<dbReference type="PANTHER" id="PTHR42953:SF1">
    <property type="entry name" value="METAL-BINDING PROTEIN HI_0362-RELATED"/>
    <property type="match status" value="1"/>
</dbReference>
<dbReference type="GO" id="GO:0030001">
    <property type="term" value="P:metal ion transport"/>
    <property type="evidence" value="ECO:0007669"/>
    <property type="project" value="InterPro"/>
</dbReference>
<dbReference type="InterPro" id="IPR006127">
    <property type="entry name" value="ZnuA-like"/>
</dbReference>
<keyword evidence="7" id="KW-1185">Reference proteome</keyword>
<dbReference type="RefSeq" id="WP_215872177.1">
    <property type="nucleotide sequence ID" value="NZ_JAAXYO010000036.1"/>
</dbReference>
<evidence type="ECO:0000256" key="1">
    <source>
        <dbReference type="ARBA" id="ARBA00004196"/>
    </source>
</evidence>
<accession>A0AAE2YN12</accession>
<keyword evidence="2" id="KW-0813">Transport</keyword>
<gene>
    <name evidence="6" type="ORF">HFQ13_02825</name>
</gene>
<evidence type="ECO:0000256" key="2">
    <source>
        <dbReference type="ARBA" id="ARBA00022448"/>
    </source>
</evidence>
<keyword evidence="4 5" id="KW-0732">Signal</keyword>
<dbReference type="SUPFAM" id="SSF53807">
    <property type="entry name" value="Helical backbone' metal receptor"/>
    <property type="match status" value="1"/>
</dbReference>
<feature type="chain" id="PRO_5042091312" evidence="5">
    <location>
        <begin position="31"/>
        <end position="306"/>
    </location>
</feature>
<proteinExistence type="predicted"/>
<reference evidence="6" key="1">
    <citation type="journal article" date="2021" name="ISME J.">
        <title>Genomic evolution of the class Acidithiobacillia: deep-branching Proteobacteria living in extreme acidic conditions.</title>
        <authorList>
            <person name="Moya-Beltran A."/>
            <person name="Beard S."/>
            <person name="Rojas-Villalobos C."/>
            <person name="Issotta F."/>
            <person name="Gallardo Y."/>
            <person name="Ulloa R."/>
            <person name="Giaveno A."/>
            <person name="Degli Esposti M."/>
            <person name="Johnson D.B."/>
            <person name="Quatrini R."/>
        </authorList>
    </citation>
    <scope>NUCLEOTIDE SEQUENCE</scope>
    <source>
        <strain evidence="6">VAN18-1</strain>
    </source>
</reference>
<keyword evidence="3" id="KW-0479">Metal-binding</keyword>
<comment type="caution">
    <text evidence="6">The sequence shown here is derived from an EMBL/GenBank/DDBJ whole genome shotgun (WGS) entry which is preliminary data.</text>
</comment>
<evidence type="ECO:0000313" key="6">
    <source>
        <dbReference type="EMBL" id="MBU2787154.1"/>
    </source>
</evidence>
<dbReference type="InterPro" id="IPR050492">
    <property type="entry name" value="Bact_metal-bind_prot9"/>
</dbReference>
<dbReference type="Proteomes" id="UP001197378">
    <property type="component" value="Unassembled WGS sequence"/>
</dbReference>
<dbReference type="EMBL" id="JAAXYO010000036">
    <property type="protein sequence ID" value="MBU2787154.1"/>
    <property type="molecule type" value="Genomic_DNA"/>
</dbReference>
<dbReference type="Gene3D" id="3.40.50.1980">
    <property type="entry name" value="Nitrogenase molybdenum iron protein domain"/>
    <property type="match status" value="2"/>
</dbReference>
<dbReference type="GO" id="GO:0046872">
    <property type="term" value="F:metal ion binding"/>
    <property type="evidence" value="ECO:0007669"/>
    <property type="project" value="UniProtKB-KW"/>
</dbReference>